<name>A0ABR2A9B0_9ROSI</name>
<dbReference type="InterPro" id="IPR004140">
    <property type="entry name" value="Exo70"/>
</dbReference>
<evidence type="ECO:0000313" key="2">
    <source>
        <dbReference type="Proteomes" id="UP001472677"/>
    </source>
</evidence>
<dbReference type="EMBL" id="JBBPBM010000911">
    <property type="protein sequence ID" value="KAK8489593.1"/>
    <property type="molecule type" value="Genomic_DNA"/>
</dbReference>
<organism evidence="1 2">
    <name type="scientific">Hibiscus sabdariffa</name>
    <name type="common">roselle</name>
    <dbReference type="NCBI Taxonomy" id="183260"/>
    <lineage>
        <taxon>Eukaryota</taxon>
        <taxon>Viridiplantae</taxon>
        <taxon>Streptophyta</taxon>
        <taxon>Embryophyta</taxon>
        <taxon>Tracheophyta</taxon>
        <taxon>Spermatophyta</taxon>
        <taxon>Magnoliopsida</taxon>
        <taxon>eudicotyledons</taxon>
        <taxon>Gunneridae</taxon>
        <taxon>Pentapetalae</taxon>
        <taxon>rosids</taxon>
        <taxon>malvids</taxon>
        <taxon>Malvales</taxon>
        <taxon>Malvaceae</taxon>
        <taxon>Malvoideae</taxon>
        <taxon>Hibiscus</taxon>
    </lineage>
</organism>
<reference evidence="1 2" key="1">
    <citation type="journal article" date="2024" name="G3 (Bethesda)">
        <title>Genome assembly of Hibiscus sabdariffa L. provides insights into metabolisms of medicinal natural products.</title>
        <authorList>
            <person name="Kim T."/>
        </authorList>
    </citation>
    <scope>NUCLEOTIDE SEQUENCE [LARGE SCALE GENOMIC DNA]</scope>
    <source>
        <strain evidence="1">TK-2024</strain>
        <tissue evidence="1">Old leaves</tissue>
    </source>
</reference>
<dbReference type="PANTHER" id="PTHR12542:SF93">
    <property type="entry name" value="EXOCYST COMPLEX COMPONENT EXO70C2"/>
    <property type="match status" value="1"/>
</dbReference>
<dbReference type="InterPro" id="IPR016159">
    <property type="entry name" value="Cullin_repeat-like_dom_sf"/>
</dbReference>
<dbReference type="InterPro" id="IPR046364">
    <property type="entry name" value="Exo70_C"/>
</dbReference>
<sequence>MFFFSLTDTANNSEADNELAKDSNEEKEGETNDQIEKSEETETGNEETEKGGEPEEPAPPPYTLEAASEDIEQFLSNLSSILKEKEEEKKKEVEAEETKAEAEAEKQAEEPEAEEKAEESQAEEKKEVEEKEAAEAEAEKEAEKEEEEDKEVEKKEEGSEKEKKEEEVEDAGLEIPEFVEKYLDRVEEKLAILELSSDTRVKVGYQLPDDDPLFFKAVGQMTRLYEDLSTSAPSDTRVNGYQLPDDDPLFFKAIGQMIKLYKDLSPHIKPESKQGPLINRISAIRHRTLCYLEEELRCLLEESRNEETDQKQEVAQEAEQDSAKDDAAKEDAAKEDADESNEPGEDQPPPAEESKLEEYSERVLANITKIAVELITGGHDLECCEIYMITRRQVLGETLQNLGYEKISIDEAQKTPWESLERDISTWIMTFKQCANEHLPAERKLVQTVFSGYSSLSDSIISDLGRCLFLQFLNFPEAVAFCKLTPEKLFKFLDIYEALRDNFPPINSVFPEKCARDLRTEITACRCRIGEATISIFCDLENSIKSDTGKTPVAGGAVHPLTRYIMNYLKYACEYKDTIEQVFKDHSKIERADSTSRPRNYISKSDKYKKNDAGEDRPPFQEQLMRIIDLLEQAIDAKSKLYKDVALSSIFMMNNGCYMLQKIKGTAELYEVVGDNWCRSHSFDVRNYHKSYQRETWTKLLGCISSQGLTVRGKVVKPVLKEKFKNFNIMFEEIHRTQSTWVVYDKQLQSELRVSIASVVIPAYRSFLGRYSGYLDPGRQAEKYIKYQPEDIETYIDELFDGRKN</sequence>
<proteinExistence type="predicted"/>
<dbReference type="PANTHER" id="PTHR12542">
    <property type="entry name" value="EXOCYST COMPLEX PROTEIN EXO70"/>
    <property type="match status" value="1"/>
</dbReference>
<dbReference type="Gene3D" id="1.20.1280.170">
    <property type="entry name" value="Exocyst complex component Exo70"/>
    <property type="match status" value="1"/>
</dbReference>
<evidence type="ECO:0000313" key="1">
    <source>
        <dbReference type="EMBL" id="KAK8489593.1"/>
    </source>
</evidence>
<dbReference type="Proteomes" id="UP001472677">
    <property type="component" value="Unassembled WGS sequence"/>
</dbReference>
<accession>A0ABR2A9B0</accession>
<gene>
    <name evidence="1" type="ORF">V6N12_018015</name>
</gene>
<dbReference type="Pfam" id="PF03081">
    <property type="entry name" value="Exo70_C"/>
    <property type="match status" value="1"/>
</dbReference>
<dbReference type="SUPFAM" id="SSF74788">
    <property type="entry name" value="Cullin repeat-like"/>
    <property type="match status" value="1"/>
</dbReference>
<comment type="caution">
    <text evidence="1">The sequence shown here is derived from an EMBL/GenBank/DDBJ whole genome shotgun (WGS) entry which is preliminary data.</text>
</comment>
<keyword evidence="2" id="KW-1185">Reference proteome</keyword>
<protein>
    <submittedName>
        <fullName evidence="1">Uncharacterized protein</fullName>
    </submittedName>
</protein>